<accession>A0A166FTY1</accession>
<dbReference type="AlphaFoldDB" id="A0A166FTY1"/>
<sequence length="71" mass="8038">MWPTSALPPTSRQIHPPNIAPAFECRCPSVMRLGIAVKISRRSSWRRLDDGQAMTYFSLSFISILLSQSFI</sequence>
<evidence type="ECO:0000313" key="2">
    <source>
        <dbReference type="Proteomes" id="UP000076798"/>
    </source>
</evidence>
<dbReference type="EMBL" id="KV428026">
    <property type="protein sequence ID" value="KZT40996.1"/>
    <property type="molecule type" value="Genomic_DNA"/>
</dbReference>
<gene>
    <name evidence="1" type="ORF">SISSUDRAFT_404549</name>
</gene>
<reference evidence="1 2" key="1">
    <citation type="journal article" date="2016" name="Mol. Biol. Evol.">
        <title>Comparative Genomics of Early-Diverging Mushroom-Forming Fungi Provides Insights into the Origins of Lignocellulose Decay Capabilities.</title>
        <authorList>
            <person name="Nagy L.G."/>
            <person name="Riley R."/>
            <person name="Tritt A."/>
            <person name="Adam C."/>
            <person name="Daum C."/>
            <person name="Floudas D."/>
            <person name="Sun H."/>
            <person name="Yadav J.S."/>
            <person name="Pangilinan J."/>
            <person name="Larsson K.H."/>
            <person name="Matsuura K."/>
            <person name="Barry K."/>
            <person name="Labutti K."/>
            <person name="Kuo R."/>
            <person name="Ohm R.A."/>
            <person name="Bhattacharya S.S."/>
            <person name="Shirouzu T."/>
            <person name="Yoshinaga Y."/>
            <person name="Martin F.M."/>
            <person name="Grigoriev I.V."/>
            <person name="Hibbett D.S."/>
        </authorList>
    </citation>
    <scope>NUCLEOTIDE SEQUENCE [LARGE SCALE GENOMIC DNA]</scope>
    <source>
        <strain evidence="1 2">HHB10207 ss-3</strain>
    </source>
</reference>
<proteinExistence type="predicted"/>
<organism evidence="1 2">
    <name type="scientific">Sistotremastrum suecicum HHB10207 ss-3</name>
    <dbReference type="NCBI Taxonomy" id="1314776"/>
    <lineage>
        <taxon>Eukaryota</taxon>
        <taxon>Fungi</taxon>
        <taxon>Dikarya</taxon>
        <taxon>Basidiomycota</taxon>
        <taxon>Agaricomycotina</taxon>
        <taxon>Agaricomycetes</taxon>
        <taxon>Sistotremastrales</taxon>
        <taxon>Sistotremastraceae</taxon>
        <taxon>Sistotremastrum</taxon>
    </lineage>
</organism>
<name>A0A166FTY1_9AGAM</name>
<dbReference type="Proteomes" id="UP000076798">
    <property type="component" value="Unassembled WGS sequence"/>
</dbReference>
<keyword evidence="2" id="KW-1185">Reference proteome</keyword>
<protein>
    <submittedName>
        <fullName evidence="1">Uncharacterized protein</fullName>
    </submittedName>
</protein>
<evidence type="ECO:0000313" key="1">
    <source>
        <dbReference type="EMBL" id="KZT40996.1"/>
    </source>
</evidence>